<proteinExistence type="predicted"/>
<protein>
    <submittedName>
        <fullName evidence="1">Uncharacterized protein</fullName>
    </submittedName>
</protein>
<name>A0A4R9GFN8_9LEPT</name>
<reference evidence="1" key="1">
    <citation type="journal article" date="2019" name="PLoS Negl. Trop. Dis.">
        <title>Revisiting the worldwide diversity of Leptospira species in the environment.</title>
        <authorList>
            <person name="Vincent A.T."/>
            <person name="Schiettekatte O."/>
            <person name="Bourhy P."/>
            <person name="Veyrier F.J."/>
            <person name="Picardeau M."/>
        </authorList>
    </citation>
    <scope>NUCLEOTIDE SEQUENCE [LARGE SCALE GENOMIC DNA]</scope>
    <source>
        <strain evidence="1">SSW15</strain>
    </source>
</reference>
<dbReference type="AlphaFoldDB" id="A0A4R9GFN8"/>
<keyword evidence="2" id="KW-1185">Reference proteome</keyword>
<accession>A0A4R9GFN8</accession>
<dbReference type="EMBL" id="RQET01000004">
    <property type="protein sequence ID" value="TGK11438.1"/>
    <property type="molecule type" value="Genomic_DNA"/>
</dbReference>
<dbReference type="Proteomes" id="UP000298458">
    <property type="component" value="Unassembled WGS sequence"/>
</dbReference>
<dbReference type="RefSeq" id="WP_167880150.1">
    <property type="nucleotide sequence ID" value="NZ_RQET01000004.1"/>
</dbReference>
<evidence type="ECO:0000313" key="2">
    <source>
        <dbReference type="Proteomes" id="UP000298458"/>
    </source>
</evidence>
<evidence type="ECO:0000313" key="1">
    <source>
        <dbReference type="EMBL" id="TGK11438.1"/>
    </source>
</evidence>
<organism evidence="1 2">
    <name type="scientific">Leptospira fletcheri</name>
    <dbReference type="NCBI Taxonomy" id="2484981"/>
    <lineage>
        <taxon>Bacteria</taxon>
        <taxon>Pseudomonadati</taxon>
        <taxon>Spirochaetota</taxon>
        <taxon>Spirochaetia</taxon>
        <taxon>Leptospirales</taxon>
        <taxon>Leptospiraceae</taxon>
        <taxon>Leptospira</taxon>
    </lineage>
</organism>
<gene>
    <name evidence="1" type="ORF">EHO60_03760</name>
</gene>
<sequence>MGGFGYDRFFSFQYTRMLDSQWAIGIAGYTNTYVNRFDNDVAYLPFLSPNAFYGNLSDHNSNYKGGSFFVQRYLTDTPFFASLHLGRERHQSEESILNWETFTGTYRYEKDKVNWGPQNYAGFGLGLRYQGTSGFFLGWEGIWNWYLPYRASYSVSDLYYSDHQANMGDLIYRTYALQNRYTHPGSMFALNLVVGWAF</sequence>
<comment type="caution">
    <text evidence="1">The sequence shown here is derived from an EMBL/GenBank/DDBJ whole genome shotgun (WGS) entry which is preliminary data.</text>
</comment>